<dbReference type="SUPFAM" id="SSF88946">
    <property type="entry name" value="Sigma2 domain of RNA polymerase sigma factors"/>
    <property type="match status" value="1"/>
</dbReference>
<evidence type="ECO:0000256" key="1">
    <source>
        <dbReference type="ARBA" id="ARBA00011344"/>
    </source>
</evidence>
<dbReference type="InterPro" id="IPR014284">
    <property type="entry name" value="RNA_pol_sigma-70_dom"/>
</dbReference>
<feature type="domain" description="RNA polymerase sigma factor 70 region 4 type 2" evidence="3">
    <location>
        <begin position="106"/>
        <end position="157"/>
    </location>
</feature>
<evidence type="ECO:0000259" key="3">
    <source>
        <dbReference type="Pfam" id="PF08281"/>
    </source>
</evidence>
<dbReference type="SUPFAM" id="SSF88659">
    <property type="entry name" value="Sigma3 and sigma4 domains of RNA polymerase sigma factors"/>
    <property type="match status" value="1"/>
</dbReference>
<organism evidence="4 5">
    <name type="scientific">Acidocella aminolytica 101 = DSM 11237</name>
    <dbReference type="NCBI Taxonomy" id="1120923"/>
    <lineage>
        <taxon>Bacteria</taxon>
        <taxon>Pseudomonadati</taxon>
        <taxon>Pseudomonadota</taxon>
        <taxon>Alphaproteobacteria</taxon>
        <taxon>Acetobacterales</taxon>
        <taxon>Acidocellaceae</taxon>
        <taxon>Acidocella</taxon>
    </lineage>
</organism>
<evidence type="ECO:0000259" key="2">
    <source>
        <dbReference type="Pfam" id="PF04542"/>
    </source>
</evidence>
<comment type="subunit">
    <text evidence="1">Interacts transiently with the RNA polymerase catalytic core formed by RpoA, RpoB, RpoC and RpoZ (2 alpha, 1 beta, 1 beta' and 1 omega subunit) to form the RNA polymerase holoenzyme that can initiate transcription.</text>
</comment>
<dbReference type="InterPro" id="IPR013249">
    <property type="entry name" value="RNA_pol_sigma70_r4_t2"/>
</dbReference>
<dbReference type="InterPro" id="IPR007627">
    <property type="entry name" value="RNA_pol_sigma70_r2"/>
</dbReference>
<dbReference type="AlphaFoldDB" id="A0A0D6PFF9"/>
<evidence type="ECO:0000313" key="5">
    <source>
        <dbReference type="Proteomes" id="UP000032668"/>
    </source>
</evidence>
<dbReference type="Pfam" id="PF04542">
    <property type="entry name" value="Sigma70_r2"/>
    <property type="match status" value="1"/>
</dbReference>
<dbReference type="Gene3D" id="1.10.10.10">
    <property type="entry name" value="Winged helix-like DNA-binding domain superfamily/Winged helix DNA-binding domain"/>
    <property type="match status" value="1"/>
</dbReference>
<accession>A0A0D6PFF9</accession>
<dbReference type="NCBIfam" id="NF007214">
    <property type="entry name" value="PRK09636.1"/>
    <property type="match status" value="1"/>
</dbReference>
<dbReference type="PANTHER" id="PTHR30173">
    <property type="entry name" value="SIGMA 19 FACTOR"/>
    <property type="match status" value="1"/>
</dbReference>
<dbReference type="Proteomes" id="UP000032668">
    <property type="component" value="Unassembled WGS sequence"/>
</dbReference>
<dbReference type="Gene3D" id="1.10.1740.10">
    <property type="match status" value="1"/>
</dbReference>
<dbReference type="InterPro" id="IPR013324">
    <property type="entry name" value="RNA_pol_sigma_r3/r4-like"/>
</dbReference>
<dbReference type="GO" id="GO:0006352">
    <property type="term" value="P:DNA-templated transcription initiation"/>
    <property type="evidence" value="ECO:0007669"/>
    <property type="project" value="InterPro"/>
</dbReference>
<dbReference type="OrthoDB" id="9794372at2"/>
<dbReference type="STRING" id="1120923.SAMN02746095_01026"/>
<dbReference type="PANTHER" id="PTHR30173:SF43">
    <property type="entry name" value="ECF RNA POLYMERASE SIGMA FACTOR SIGI-RELATED"/>
    <property type="match status" value="1"/>
</dbReference>
<dbReference type="GO" id="GO:0016987">
    <property type="term" value="F:sigma factor activity"/>
    <property type="evidence" value="ECO:0007669"/>
    <property type="project" value="InterPro"/>
</dbReference>
<feature type="domain" description="RNA polymerase sigma-70 region 2" evidence="2">
    <location>
        <begin position="10"/>
        <end position="70"/>
    </location>
</feature>
<sequence length="292" mass="31941">MDAAASFLPYRAALVGLAYRMTGSHATAEDIAQEVFLRWEGAVRAEISLPRARLMKTAARLALDHLKSAQVRREAYVGPWLPEPVLEYQGAPQEEVWVRAESVSLAFLLTLERLSPPERAIFILHDLFDMGFNEIAPLLHKSEAACRQVAVRARQRLGESKPRHEVSEADGTRLARAFLTATQTGDEVALRDLLAEDVVLHTDGGGIRPAALNLIHGAEKTARMLARLALKKVGAPVSLYCGLINGMPGFVTKEPDGLPQVTVLDMEDQRIAAVYIIRNPEKLATIAAVLGL</sequence>
<dbReference type="EMBL" id="BANC01000036">
    <property type="protein sequence ID" value="GAN80091.1"/>
    <property type="molecule type" value="Genomic_DNA"/>
</dbReference>
<dbReference type="InterPro" id="IPR036388">
    <property type="entry name" value="WH-like_DNA-bd_sf"/>
</dbReference>
<dbReference type="GO" id="GO:0003677">
    <property type="term" value="F:DNA binding"/>
    <property type="evidence" value="ECO:0007669"/>
    <property type="project" value="InterPro"/>
</dbReference>
<reference evidence="4 5" key="1">
    <citation type="submission" date="2012-11" db="EMBL/GenBank/DDBJ databases">
        <title>Whole genome sequence of Acidocella aminolytica 101 = DSM 11237.</title>
        <authorList>
            <person name="Azuma Y."/>
            <person name="Higashiura N."/>
            <person name="Hirakawa H."/>
            <person name="Matsushita K."/>
        </authorList>
    </citation>
    <scope>NUCLEOTIDE SEQUENCE [LARGE SCALE GENOMIC DNA]</scope>
    <source>
        <strain evidence="5">101 / DSM 11237</strain>
    </source>
</reference>
<dbReference type="SUPFAM" id="SSF54427">
    <property type="entry name" value="NTF2-like"/>
    <property type="match status" value="1"/>
</dbReference>
<dbReference type="RefSeq" id="WP_048878518.1">
    <property type="nucleotide sequence ID" value="NZ_BANC01000036.1"/>
</dbReference>
<dbReference type="Pfam" id="PF08281">
    <property type="entry name" value="Sigma70_r4_2"/>
    <property type="match status" value="1"/>
</dbReference>
<gene>
    <name evidence="4" type="ORF">Aam_036_013</name>
</gene>
<protein>
    <submittedName>
        <fullName evidence="4">DNA directed RNA polymease sigma-70 region 2 domain-containing protein</fullName>
    </submittedName>
</protein>
<dbReference type="InterPro" id="IPR052704">
    <property type="entry name" value="ECF_Sigma-70_Domain"/>
</dbReference>
<comment type="caution">
    <text evidence="4">The sequence shown here is derived from an EMBL/GenBank/DDBJ whole genome shotgun (WGS) entry which is preliminary data.</text>
</comment>
<evidence type="ECO:0000313" key="4">
    <source>
        <dbReference type="EMBL" id="GAN80091.1"/>
    </source>
</evidence>
<dbReference type="NCBIfam" id="TIGR02937">
    <property type="entry name" value="sigma70-ECF"/>
    <property type="match status" value="1"/>
</dbReference>
<dbReference type="Gene3D" id="3.10.450.50">
    <property type="match status" value="1"/>
</dbReference>
<dbReference type="InterPro" id="IPR013325">
    <property type="entry name" value="RNA_pol_sigma_r2"/>
</dbReference>
<name>A0A0D6PFF9_9PROT</name>
<proteinExistence type="predicted"/>
<keyword evidence="5" id="KW-1185">Reference proteome</keyword>
<dbReference type="InterPro" id="IPR032710">
    <property type="entry name" value="NTF2-like_dom_sf"/>
</dbReference>